<dbReference type="Pfam" id="PF13560">
    <property type="entry name" value="HTH_31"/>
    <property type="match status" value="1"/>
</dbReference>
<dbReference type="InterPro" id="IPR010982">
    <property type="entry name" value="Lambda_DNA-bd_dom_sf"/>
</dbReference>
<dbReference type="Proteomes" id="UP001432039">
    <property type="component" value="Chromosome"/>
</dbReference>
<sequence length="223" mass="23561">MPSTAPKPAQDVGRTDLGRRIAARRVGLGLTREQVGDRCGADASYIAYLEERAADPGAGSLLRLADALGTTVAELTGATVDQPPGRGTAWRDTELVELGEAECRRLLSTHGIGRVAICTAVGPAIVPVNYVVAGDDIAFRTSGEALLARAAGTEVAFEVDHIDDAMKQGWSVMVVGEVAGVTDGDARQRLDALARSLPWAGGHRTHWMSVTPVRVTGRRVVRQ</sequence>
<dbReference type="InterPro" id="IPR012349">
    <property type="entry name" value="Split_barrel_FMN-bd"/>
</dbReference>
<evidence type="ECO:0000313" key="2">
    <source>
        <dbReference type="EMBL" id="WUQ16679.1"/>
    </source>
</evidence>
<dbReference type="PROSITE" id="PS50943">
    <property type="entry name" value="HTH_CROC1"/>
    <property type="match status" value="1"/>
</dbReference>
<accession>A0ABZ1TLH7</accession>
<dbReference type="Gene3D" id="1.10.260.40">
    <property type="entry name" value="lambda repressor-like DNA-binding domains"/>
    <property type="match status" value="1"/>
</dbReference>
<evidence type="ECO:0000259" key="1">
    <source>
        <dbReference type="PROSITE" id="PS50943"/>
    </source>
</evidence>
<gene>
    <name evidence="2" type="ORF">OG517_37570</name>
</gene>
<name>A0ABZ1TLH7_STRVG</name>
<keyword evidence="3" id="KW-1185">Reference proteome</keyword>
<dbReference type="SUPFAM" id="SSF47413">
    <property type="entry name" value="lambda repressor-like DNA-binding domains"/>
    <property type="match status" value="1"/>
</dbReference>
<proteinExistence type="predicted"/>
<dbReference type="EMBL" id="CP108090">
    <property type="protein sequence ID" value="WUQ16679.1"/>
    <property type="molecule type" value="Genomic_DNA"/>
</dbReference>
<dbReference type="SMART" id="SM00530">
    <property type="entry name" value="HTH_XRE"/>
    <property type="match status" value="1"/>
</dbReference>
<protein>
    <submittedName>
        <fullName evidence="2">Pyridoxamine 5'-phosphate oxidase family protein</fullName>
    </submittedName>
</protein>
<dbReference type="InterPro" id="IPR024747">
    <property type="entry name" value="Pyridox_Oxase-rel"/>
</dbReference>
<feature type="domain" description="HTH cro/C1-type" evidence="1">
    <location>
        <begin position="21"/>
        <end position="75"/>
    </location>
</feature>
<organism evidence="2 3">
    <name type="scientific">Streptomyces virginiae</name>
    <name type="common">Streptomyces cinnamonensis</name>
    <dbReference type="NCBI Taxonomy" id="1961"/>
    <lineage>
        <taxon>Bacteria</taxon>
        <taxon>Bacillati</taxon>
        <taxon>Actinomycetota</taxon>
        <taxon>Actinomycetes</taxon>
        <taxon>Kitasatosporales</taxon>
        <taxon>Streptomycetaceae</taxon>
        <taxon>Streptomyces</taxon>
    </lineage>
</organism>
<dbReference type="Gene3D" id="2.30.110.10">
    <property type="entry name" value="Electron Transport, Fmn-binding Protein, Chain A"/>
    <property type="match status" value="1"/>
</dbReference>
<reference evidence="2" key="1">
    <citation type="submission" date="2022-10" db="EMBL/GenBank/DDBJ databases">
        <title>The complete genomes of actinobacterial strains from the NBC collection.</title>
        <authorList>
            <person name="Joergensen T.S."/>
            <person name="Alvarez Arevalo M."/>
            <person name="Sterndorff E.B."/>
            <person name="Faurdal D."/>
            <person name="Vuksanovic O."/>
            <person name="Mourched A.-S."/>
            <person name="Charusanti P."/>
            <person name="Shaw S."/>
            <person name="Blin K."/>
            <person name="Weber T."/>
        </authorList>
    </citation>
    <scope>NUCLEOTIDE SEQUENCE</scope>
    <source>
        <strain evidence="2">NBC_00248</strain>
    </source>
</reference>
<dbReference type="Pfam" id="PF12900">
    <property type="entry name" value="Pyridox_ox_2"/>
    <property type="match status" value="1"/>
</dbReference>
<dbReference type="CDD" id="cd00093">
    <property type="entry name" value="HTH_XRE"/>
    <property type="match status" value="1"/>
</dbReference>
<dbReference type="SUPFAM" id="SSF50475">
    <property type="entry name" value="FMN-binding split barrel"/>
    <property type="match status" value="1"/>
</dbReference>
<evidence type="ECO:0000313" key="3">
    <source>
        <dbReference type="Proteomes" id="UP001432039"/>
    </source>
</evidence>
<dbReference type="RefSeq" id="WP_328964936.1">
    <property type="nucleotide sequence ID" value="NZ_CP108090.1"/>
</dbReference>
<dbReference type="InterPro" id="IPR001387">
    <property type="entry name" value="Cro/C1-type_HTH"/>
</dbReference>